<evidence type="ECO:0000256" key="1">
    <source>
        <dbReference type="SAM" id="SignalP"/>
    </source>
</evidence>
<comment type="caution">
    <text evidence="2">The sequence shown here is derived from an EMBL/GenBank/DDBJ whole genome shotgun (WGS) entry which is preliminary data.</text>
</comment>
<keyword evidence="1" id="KW-0732">Signal</keyword>
<accession>A0A8J2LM50</accession>
<proteinExistence type="predicted"/>
<gene>
    <name evidence="2" type="ORF">AFUS01_LOCUS34936</name>
</gene>
<dbReference type="AlphaFoldDB" id="A0A8J2LM50"/>
<name>A0A8J2LM50_9HEXA</name>
<reference evidence="2" key="1">
    <citation type="submission" date="2021-06" db="EMBL/GenBank/DDBJ databases">
        <authorList>
            <person name="Hodson N. C."/>
            <person name="Mongue J. A."/>
            <person name="Jaron S. K."/>
        </authorList>
    </citation>
    <scope>NUCLEOTIDE SEQUENCE</scope>
</reference>
<keyword evidence="3" id="KW-1185">Reference proteome</keyword>
<dbReference type="InterPro" id="IPR006170">
    <property type="entry name" value="PBP/GOBP"/>
</dbReference>
<dbReference type="Proteomes" id="UP000708208">
    <property type="component" value="Unassembled WGS sequence"/>
</dbReference>
<dbReference type="Pfam" id="PF01395">
    <property type="entry name" value="PBP_GOBP"/>
    <property type="match status" value="1"/>
</dbReference>
<dbReference type="EMBL" id="CAJVCH010534035">
    <property type="protein sequence ID" value="CAG7824795.1"/>
    <property type="molecule type" value="Genomic_DNA"/>
</dbReference>
<evidence type="ECO:0000313" key="2">
    <source>
        <dbReference type="EMBL" id="CAG7824795.1"/>
    </source>
</evidence>
<feature type="chain" id="PRO_5035194075" evidence="1">
    <location>
        <begin position="22"/>
        <end position="166"/>
    </location>
</feature>
<dbReference type="GO" id="GO:0005549">
    <property type="term" value="F:odorant binding"/>
    <property type="evidence" value="ECO:0007669"/>
    <property type="project" value="InterPro"/>
</dbReference>
<evidence type="ECO:0000313" key="3">
    <source>
        <dbReference type="Proteomes" id="UP000708208"/>
    </source>
</evidence>
<organism evidence="2 3">
    <name type="scientific">Allacma fusca</name>
    <dbReference type="NCBI Taxonomy" id="39272"/>
    <lineage>
        <taxon>Eukaryota</taxon>
        <taxon>Metazoa</taxon>
        <taxon>Ecdysozoa</taxon>
        <taxon>Arthropoda</taxon>
        <taxon>Hexapoda</taxon>
        <taxon>Collembola</taxon>
        <taxon>Symphypleona</taxon>
        <taxon>Sminthuridae</taxon>
        <taxon>Allacma</taxon>
    </lineage>
</organism>
<sequence length="166" mass="18365">MKFQIYQSLIACLAMASTVTGFFDGVNREVLCKGQVMKHTNVFNQNVMSCVEEFKAAKDSTKPEERKRGKTCIALCALTKDGLFDDKGAYQIAKMSSNIEMSLPGDLAAALKSEMETCVEKTQIATVVNDPADTLCAAYKPFFRCTALGWMKTCIEGFDPEIWSDQ</sequence>
<feature type="signal peptide" evidence="1">
    <location>
        <begin position="1"/>
        <end position="21"/>
    </location>
</feature>
<protein>
    <submittedName>
        <fullName evidence="2">Uncharacterized protein</fullName>
    </submittedName>
</protein>